<reference evidence="1 2" key="1">
    <citation type="submission" date="2020-02" db="EMBL/GenBank/DDBJ databases">
        <authorList>
            <person name="Ma Q."/>
            <person name="Huang Y."/>
            <person name="Song X."/>
            <person name="Pei D."/>
        </authorList>
    </citation>
    <scope>NUCLEOTIDE SEQUENCE [LARGE SCALE GENOMIC DNA]</scope>
    <source>
        <strain evidence="1">Sxm20200214</strain>
        <tissue evidence="1">Leaf</tissue>
    </source>
</reference>
<proteinExistence type="predicted"/>
<accession>A0A8X7TQS4</accession>
<dbReference type="Proteomes" id="UP000886595">
    <property type="component" value="Unassembled WGS sequence"/>
</dbReference>
<keyword evidence="2" id="KW-1185">Reference proteome</keyword>
<comment type="caution">
    <text evidence="1">The sequence shown here is derived from an EMBL/GenBank/DDBJ whole genome shotgun (WGS) entry which is preliminary data.</text>
</comment>
<organism evidence="1 2">
    <name type="scientific">Brassica carinata</name>
    <name type="common">Ethiopian mustard</name>
    <name type="synonym">Abyssinian cabbage</name>
    <dbReference type="NCBI Taxonomy" id="52824"/>
    <lineage>
        <taxon>Eukaryota</taxon>
        <taxon>Viridiplantae</taxon>
        <taxon>Streptophyta</taxon>
        <taxon>Embryophyta</taxon>
        <taxon>Tracheophyta</taxon>
        <taxon>Spermatophyta</taxon>
        <taxon>Magnoliopsida</taxon>
        <taxon>eudicotyledons</taxon>
        <taxon>Gunneridae</taxon>
        <taxon>Pentapetalae</taxon>
        <taxon>rosids</taxon>
        <taxon>malvids</taxon>
        <taxon>Brassicales</taxon>
        <taxon>Brassicaceae</taxon>
        <taxon>Brassiceae</taxon>
        <taxon>Brassica</taxon>
    </lineage>
</organism>
<sequence>MQKNYIENDIQTIRKRKREHLPFRLKSAENEVGDAGESRQELPEGNLLRICCAAVERNNEDFEIDLETETRVSPTSFRLHATGGKEGPVYVDLT</sequence>
<gene>
    <name evidence="1" type="ORF">Bca52824_089739</name>
</gene>
<name>A0A8X7TQS4_BRACI</name>
<protein>
    <submittedName>
        <fullName evidence="1">Uncharacterized protein</fullName>
    </submittedName>
</protein>
<dbReference type="EMBL" id="JAAMPC010000017">
    <property type="protein sequence ID" value="KAG2250111.1"/>
    <property type="molecule type" value="Genomic_DNA"/>
</dbReference>
<evidence type="ECO:0000313" key="1">
    <source>
        <dbReference type="EMBL" id="KAG2250111.1"/>
    </source>
</evidence>
<dbReference type="AlphaFoldDB" id="A0A8X7TQS4"/>
<evidence type="ECO:0000313" key="2">
    <source>
        <dbReference type="Proteomes" id="UP000886595"/>
    </source>
</evidence>